<organism evidence="1 2">
    <name type="scientific">Drosophila gunungcola</name>
    <name type="common">fruit fly</name>
    <dbReference type="NCBI Taxonomy" id="103775"/>
    <lineage>
        <taxon>Eukaryota</taxon>
        <taxon>Metazoa</taxon>
        <taxon>Ecdysozoa</taxon>
        <taxon>Arthropoda</taxon>
        <taxon>Hexapoda</taxon>
        <taxon>Insecta</taxon>
        <taxon>Pterygota</taxon>
        <taxon>Neoptera</taxon>
        <taxon>Endopterygota</taxon>
        <taxon>Diptera</taxon>
        <taxon>Brachycera</taxon>
        <taxon>Muscomorpha</taxon>
        <taxon>Ephydroidea</taxon>
        <taxon>Drosophilidae</taxon>
        <taxon>Drosophila</taxon>
        <taxon>Sophophora</taxon>
    </lineage>
</organism>
<evidence type="ECO:0000313" key="1">
    <source>
        <dbReference type="EMBL" id="KAI8041378.1"/>
    </source>
</evidence>
<gene>
    <name evidence="1" type="ORF">M5D96_005636</name>
</gene>
<sequence>HIHKNYFYKKLKRNRNWFRNQKHQKRKNLRNLVVVSVCDVCT</sequence>
<accession>A0A9P9YRD5</accession>
<reference evidence="1" key="1">
    <citation type="journal article" date="2023" name="Genome Biol. Evol.">
        <title>Long-read-based Genome Assembly of Drosophila gunungcola Reveals Fewer Chemosensory Genes in Flower-breeding Species.</title>
        <authorList>
            <person name="Negi A."/>
            <person name="Liao B.Y."/>
            <person name="Yeh S.D."/>
        </authorList>
    </citation>
    <scope>NUCLEOTIDE SEQUENCE</scope>
    <source>
        <strain evidence="1">Sukarami</strain>
    </source>
</reference>
<proteinExistence type="predicted"/>
<dbReference type="Proteomes" id="UP001059596">
    <property type="component" value="Unassembled WGS sequence"/>
</dbReference>
<feature type="non-terminal residue" evidence="1">
    <location>
        <position position="1"/>
    </location>
</feature>
<dbReference type="EMBL" id="JAMKOV010000003">
    <property type="protein sequence ID" value="KAI8041378.1"/>
    <property type="molecule type" value="Genomic_DNA"/>
</dbReference>
<comment type="caution">
    <text evidence="1">The sequence shown here is derived from an EMBL/GenBank/DDBJ whole genome shotgun (WGS) entry which is preliminary data.</text>
</comment>
<protein>
    <submittedName>
        <fullName evidence="1">Uncharacterized protein</fullName>
    </submittedName>
</protein>
<name>A0A9P9YRD5_9MUSC</name>
<evidence type="ECO:0000313" key="2">
    <source>
        <dbReference type="Proteomes" id="UP001059596"/>
    </source>
</evidence>
<dbReference type="AlphaFoldDB" id="A0A9P9YRD5"/>
<keyword evidence="2" id="KW-1185">Reference proteome</keyword>